<accession>A0AAC9J078</accession>
<dbReference type="EMBL" id="CP017962">
    <property type="protein sequence ID" value="APC48243.1"/>
    <property type="molecule type" value="Genomic_DNA"/>
</dbReference>
<dbReference type="AlphaFoldDB" id="A0AAC9J078"/>
<gene>
    <name evidence="1" type="ORF">BME96_08670</name>
</gene>
<evidence type="ECO:0000313" key="1">
    <source>
        <dbReference type="EMBL" id="APC48243.1"/>
    </source>
</evidence>
<evidence type="ECO:0000313" key="2">
    <source>
        <dbReference type="Proteomes" id="UP000182945"/>
    </source>
</evidence>
<organism evidence="1 2">
    <name type="scientific">Virgibacillus halodenitrificans</name>
    <name type="common">Bacillus halodenitrificans</name>
    <dbReference type="NCBI Taxonomy" id="1482"/>
    <lineage>
        <taxon>Bacteria</taxon>
        <taxon>Bacillati</taxon>
        <taxon>Bacillota</taxon>
        <taxon>Bacilli</taxon>
        <taxon>Bacillales</taxon>
        <taxon>Bacillaceae</taxon>
        <taxon>Virgibacillus</taxon>
    </lineage>
</organism>
<dbReference type="Proteomes" id="UP000182945">
    <property type="component" value="Chromosome"/>
</dbReference>
<protein>
    <recommendedName>
        <fullName evidence="3">LysM domain-containing protein</fullName>
    </recommendedName>
</protein>
<evidence type="ECO:0008006" key="3">
    <source>
        <dbReference type="Google" id="ProtNLM"/>
    </source>
</evidence>
<dbReference type="KEGG" id="vhl:BME96_08670"/>
<sequence>MKKLFLYLIVLLFIMSVYKDLTVGLNPIQPNKDSLLSFTAVQVWVDEDDTVLSVIRNINDEKNSATIKEKMAINDFKILNPHVNPRELKKNMYYYFPLYTQK</sequence>
<reference evidence="1 2" key="1">
    <citation type="submission" date="2016-11" db="EMBL/GenBank/DDBJ databases">
        <title>Complete genome sequencing of Virgibacillus halodenitrificans PDB-F2.</title>
        <authorList>
            <person name="Sun Z."/>
            <person name="Zhou Y."/>
            <person name="Li H."/>
        </authorList>
    </citation>
    <scope>NUCLEOTIDE SEQUENCE [LARGE SCALE GENOMIC DNA]</scope>
    <source>
        <strain evidence="1 2">PDB-F2</strain>
    </source>
</reference>
<name>A0AAC9J078_VIRHA</name>
<dbReference type="GeneID" id="71514466"/>
<proteinExistence type="predicted"/>
<dbReference type="RefSeq" id="WP_071648877.1">
    <property type="nucleotide sequence ID" value="NZ_CP017962.1"/>
</dbReference>